<proteinExistence type="predicted"/>
<feature type="compositionally biased region" description="Gly residues" evidence="1">
    <location>
        <begin position="15"/>
        <end position="37"/>
    </location>
</feature>
<dbReference type="AlphaFoldDB" id="A0AA88E343"/>
<keyword evidence="3" id="KW-1185">Reference proteome</keyword>
<accession>A0AA88E343</accession>
<name>A0AA88E343_FICCA</name>
<evidence type="ECO:0000313" key="3">
    <source>
        <dbReference type="Proteomes" id="UP001187192"/>
    </source>
</evidence>
<feature type="region of interest" description="Disordered" evidence="1">
    <location>
        <begin position="1"/>
        <end position="47"/>
    </location>
</feature>
<dbReference type="EMBL" id="BTGU01000240">
    <property type="protein sequence ID" value="GMN65515.1"/>
    <property type="molecule type" value="Genomic_DNA"/>
</dbReference>
<sequence>MGGVGAWGRGRRGRSGGVDGVGAWGRGRRGGGVGCVGGEKEREKWRV</sequence>
<feature type="compositionally biased region" description="Basic and acidic residues" evidence="1">
    <location>
        <begin position="38"/>
        <end position="47"/>
    </location>
</feature>
<reference evidence="2" key="1">
    <citation type="submission" date="2023-07" db="EMBL/GenBank/DDBJ databases">
        <title>draft genome sequence of fig (Ficus carica).</title>
        <authorList>
            <person name="Takahashi T."/>
            <person name="Nishimura K."/>
        </authorList>
    </citation>
    <scope>NUCLEOTIDE SEQUENCE</scope>
</reference>
<protein>
    <submittedName>
        <fullName evidence="2">Uncharacterized protein</fullName>
    </submittedName>
</protein>
<comment type="caution">
    <text evidence="2">The sequence shown here is derived from an EMBL/GenBank/DDBJ whole genome shotgun (WGS) entry which is preliminary data.</text>
</comment>
<evidence type="ECO:0000256" key="1">
    <source>
        <dbReference type="SAM" id="MobiDB-lite"/>
    </source>
</evidence>
<gene>
    <name evidence="2" type="ORF">TIFTF001_034586</name>
</gene>
<dbReference type="Proteomes" id="UP001187192">
    <property type="component" value="Unassembled WGS sequence"/>
</dbReference>
<organism evidence="2 3">
    <name type="scientific">Ficus carica</name>
    <name type="common">Common fig</name>
    <dbReference type="NCBI Taxonomy" id="3494"/>
    <lineage>
        <taxon>Eukaryota</taxon>
        <taxon>Viridiplantae</taxon>
        <taxon>Streptophyta</taxon>
        <taxon>Embryophyta</taxon>
        <taxon>Tracheophyta</taxon>
        <taxon>Spermatophyta</taxon>
        <taxon>Magnoliopsida</taxon>
        <taxon>eudicotyledons</taxon>
        <taxon>Gunneridae</taxon>
        <taxon>Pentapetalae</taxon>
        <taxon>rosids</taxon>
        <taxon>fabids</taxon>
        <taxon>Rosales</taxon>
        <taxon>Moraceae</taxon>
        <taxon>Ficeae</taxon>
        <taxon>Ficus</taxon>
    </lineage>
</organism>
<evidence type="ECO:0000313" key="2">
    <source>
        <dbReference type="EMBL" id="GMN65515.1"/>
    </source>
</evidence>